<dbReference type="Proteomes" id="UP000199421">
    <property type="component" value="Unassembled WGS sequence"/>
</dbReference>
<dbReference type="InterPro" id="IPR029060">
    <property type="entry name" value="PIN-like_dom_sf"/>
</dbReference>
<organism evidence="2 3">
    <name type="scientific">Olivibacter domesticus</name>
    <name type="common">Pseudosphingobacterium domesticum</name>
    <dbReference type="NCBI Taxonomy" id="407022"/>
    <lineage>
        <taxon>Bacteria</taxon>
        <taxon>Pseudomonadati</taxon>
        <taxon>Bacteroidota</taxon>
        <taxon>Sphingobacteriia</taxon>
        <taxon>Sphingobacteriales</taxon>
        <taxon>Sphingobacteriaceae</taxon>
        <taxon>Olivibacter</taxon>
    </lineage>
</organism>
<dbReference type="InterPro" id="IPR052919">
    <property type="entry name" value="TA_system_RNase"/>
</dbReference>
<feature type="domain" description="PIN" evidence="1">
    <location>
        <begin position="5"/>
        <end position="120"/>
    </location>
</feature>
<accession>A0A1H7SIE2</accession>
<keyword evidence="3" id="KW-1185">Reference proteome</keyword>
<gene>
    <name evidence="2" type="ORF">SAMN05661044_03204</name>
</gene>
<dbReference type="AlphaFoldDB" id="A0A1H7SIE2"/>
<dbReference type="PANTHER" id="PTHR36173:SF2">
    <property type="entry name" value="RIBONUCLEASE VAPC16"/>
    <property type="match status" value="1"/>
</dbReference>
<dbReference type="PANTHER" id="PTHR36173">
    <property type="entry name" value="RIBONUCLEASE VAPC16-RELATED"/>
    <property type="match status" value="1"/>
</dbReference>
<dbReference type="STRING" id="407022.SAMN05661044_03204"/>
<dbReference type="InterPro" id="IPR002716">
    <property type="entry name" value="PIN_dom"/>
</dbReference>
<dbReference type="SUPFAM" id="SSF88723">
    <property type="entry name" value="PIN domain-like"/>
    <property type="match status" value="1"/>
</dbReference>
<dbReference type="Pfam" id="PF01850">
    <property type="entry name" value="PIN"/>
    <property type="match status" value="1"/>
</dbReference>
<dbReference type="Gene3D" id="3.40.50.1010">
    <property type="entry name" value="5'-nuclease"/>
    <property type="match status" value="1"/>
</dbReference>
<name>A0A1H7SIE2_OLID1</name>
<dbReference type="RefSeq" id="WP_093326347.1">
    <property type="nucleotide sequence ID" value="NZ_FOAF01000003.1"/>
</dbReference>
<evidence type="ECO:0000259" key="1">
    <source>
        <dbReference type="Pfam" id="PF01850"/>
    </source>
</evidence>
<dbReference type="EMBL" id="FOAF01000003">
    <property type="protein sequence ID" value="SEL71217.1"/>
    <property type="molecule type" value="Genomic_DNA"/>
</dbReference>
<proteinExistence type="predicted"/>
<evidence type="ECO:0000313" key="2">
    <source>
        <dbReference type="EMBL" id="SEL71217.1"/>
    </source>
</evidence>
<dbReference type="OrthoDB" id="9798990at2"/>
<dbReference type="CDD" id="cd09872">
    <property type="entry name" value="PIN_Sll0205-like"/>
    <property type="match status" value="1"/>
</dbReference>
<sequence length="128" mass="14891">MQHNLLDTHTFIWFVNGDNQLSSKAKKSIENERTVNYISVASLWEIAIKISLQKLELGRPFAQIENIISSNGFQLLPISFDDTIKISTLPFHHRDPFDRIILCQSMTKNLQIISKDKNFKLYNISLLW</sequence>
<evidence type="ECO:0000313" key="3">
    <source>
        <dbReference type="Proteomes" id="UP000199421"/>
    </source>
</evidence>
<dbReference type="InterPro" id="IPR041705">
    <property type="entry name" value="PIN_Sll0205"/>
</dbReference>
<protein>
    <submittedName>
        <fullName evidence="2">PIN domain nuclease, a component of toxin-antitoxin system (PIN domain)</fullName>
    </submittedName>
</protein>
<reference evidence="3" key="1">
    <citation type="submission" date="2016-10" db="EMBL/GenBank/DDBJ databases">
        <authorList>
            <person name="Varghese N."/>
            <person name="Submissions S."/>
        </authorList>
    </citation>
    <scope>NUCLEOTIDE SEQUENCE [LARGE SCALE GENOMIC DNA]</scope>
    <source>
        <strain evidence="3">DSM 18733</strain>
    </source>
</reference>